<dbReference type="CDD" id="cd04301">
    <property type="entry name" value="NAT_SF"/>
    <property type="match status" value="1"/>
</dbReference>
<evidence type="ECO:0000256" key="2">
    <source>
        <dbReference type="ARBA" id="ARBA00023315"/>
    </source>
</evidence>
<proteinExistence type="predicted"/>
<comment type="caution">
    <text evidence="4">The sequence shown here is derived from an EMBL/GenBank/DDBJ whole genome shotgun (WGS) entry which is preliminary data.</text>
</comment>
<dbReference type="PROSITE" id="PS51186">
    <property type="entry name" value="GNAT"/>
    <property type="match status" value="1"/>
</dbReference>
<dbReference type="InterPro" id="IPR016181">
    <property type="entry name" value="Acyl_CoA_acyltransferase"/>
</dbReference>
<evidence type="ECO:0000313" key="4">
    <source>
        <dbReference type="EMBL" id="PXW89173.1"/>
    </source>
</evidence>
<dbReference type="InterPro" id="IPR000182">
    <property type="entry name" value="GNAT_dom"/>
</dbReference>
<evidence type="ECO:0000256" key="1">
    <source>
        <dbReference type="ARBA" id="ARBA00022679"/>
    </source>
</evidence>
<dbReference type="GO" id="GO:0016747">
    <property type="term" value="F:acyltransferase activity, transferring groups other than amino-acyl groups"/>
    <property type="evidence" value="ECO:0007669"/>
    <property type="project" value="InterPro"/>
</dbReference>
<evidence type="ECO:0000313" key="5">
    <source>
        <dbReference type="Proteomes" id="UP000247922"/>
    </source>
</evidence>
<organism evidence="4 5">
    <name type="scientific">Streptohalobacillus salinus</name>
    <dbReference type="NCBI Taxonomy" id="621096"/>
    <lineage>
        <taxon>Bacteria</taxon>
        <taxon>Bacillati</taxon>
        <taxon>Bacillota</taxon>
        <taxon>Bacilli</taxon>
        <taxon>Bacillales</taxon>
        <taxon>Bacillaceae</taxon>
        <taxon>Streptohalobacillus</taxon>
    </lineage>
</organism>
<dbReference type="RefSeq" id="WP_110251728.1">
    <property type="nucleotide sequence ID" value="NZ_QJJR01000010.1"/>
</dbReference>
<keyword evidence="1 4" id="KW-0808">Transferase</keyword>
<dbReference type="Pfam" id="PF00583">
    <property type="entry name" value="Acetyltransf_1"/>
    <property type="match status" value="1"/>
</dbReference>
<keyword evidence="2" id="KW-0012">Acyltransferase</keyword>
<dbReference type="AlphaFoldDB" id="A0A2V3W4B4"/>
<protein>
    <submittedName>
        <fullName evidence="4">Acetyltransferase (GNAT) family protein</fullName>
    </submittedName>
</protein>
<dbReference type="Gene3D" id="3.40.630.30">
    <property type="match status" value="1"/>
</dbReference>
<dbReference type="Proteomes" id="UP000247922">
    <property type="component" value="Unassembled WGS sequence"/>
</dbReference>
<sequence length="165" mass="18900">MIRLATKEDLPAVMEIVSRVKSEMKARGSSQWDERYPTIATFETDLNHGELYVEEEDDQIRGICTISVTGHEEYDDIAFHSLHYLTLKRLAVDPKARKQGVALRLIQFAEAEANEKKCDALTTDTFSNNLAAQVFFQSLNFSFVEKRQNPSESTALIYYEKPLFN</sequence>
<evidence type="ECO:0000259" key="3">
    <source>
        <dbReference type="PROSITE" id="PS51186"/>
    </source>
</evidence>
<dbReference type="InterPro" id="IPR050832">
    <property type="entry name" value="Bact_Acetyltransf"/>
</dbReference>
<feature type="domain" description="N-acetyltransferase" evidence="3">
    <location>
        <begin position="1"/>
        <end position="164"/>
    </location>
</feature>
<keyword evidence="5" id="KW-1185">Reference proteome</keyword>
<dbReference type="PANTHER" id="PTHR43877">
    <property type="entry name" value="AMINOALKYLPHOSPHONATE N-ACETYLTRANSFERASE-RELATED-RELATED"/>
    <property type="match status" value="1"/>
</dbReference>
<dbReference type="SUPFAM" id="SSF55729">
    <property type="entry name" value="Acyl-CoA N-acyltransferases (Nat)"/>
    <property type="match status" value="1"/>
</dbReference>
<reference evidence="4 5" key="1">
    <citation type="submission" date="2018-05" db="EMBL/GenBank/DDBJ databases">
        <title>Genomic Encyclopedia of Type Strains, Phase IV (KMG-IV): sequencing the most valuable type-strain genomes for metagenomic binning, comparative biology and taxonomic classification.</title>
        <authorList>
            <person name="Goeker M."/>
        </authorList>
    </citation>
    <scope>NUCLEOTIDE SEQUENCE [LARGE SCALE GENOMIC DNA]</scope>
    <source>
        <strain evidence="4 5">DSM 22440</strain>
    </source>
</reference>
<gene>
    <name evidence="4" type="ORF">DES38_11034</name>
</gene>
<dbReference type="EMBL" id="QJJR01000010">
    <property type="protein sequence ID" value="PXW89173.1"/>
    <property type="molecule type" value="Genomic_DNA"/>
</dbReference>
<accession>A0A2V3W4B4</accession>
<name>A0A2V3W4B4_9BACI</name>
<dbReference type="OrthoDB" id="9796381at2"/>